<feature type="binding site" evidence="9">
    <location>
        <position position="75"/>
    </location>
    <ligand>
        <name>chlorophyll a</name>
        <dbReference type="ChEBI" id="CHEBI:58416"/>
        <label>1</label>
    </ligand>
</feature>
<evidence type="ECO:0000256" key="4">
    <source>
        <dbReference type="ARBA" id="ARBA00011623"/>
    </source>
</evidence>
<evidence type="ECO:0000256" key="8">
    <source>
        <dbReference type="ARBA" id="ARBA00023243"/>
    </source>
</evidence>
<reference evidence="11" key="1">
    <citation type="submission" date="2021-02" db="EMBL/GenBank/DDBJ databases">
        <title>First Annotated Genome of the Yellow-green Alga Tribonema minus.</title>
        <authorList>
            <person name="Mahan K.M."/>
        </authorList>
    </citation>
    <scope>NUCLEOTIDE SEQUENCE</scope>
    <source>
        <strain evidence="11">UTEX B ZZ1240</strain>
    </source>
</reference>
<feature type="binding site" evidence="9">
    <location>
        <position position="172"/>
    </location>
    <ligand>
        <name>chlorophyll a</name>
        <dbReference type="ChEBI" id="CHEBI:58416"/>
        <label>1</label>
    </ligand>
</feature>
<keyword evidence="8" id="KW-0437">Light-harvesting polypeptide</keyword>
<feature type="binding site" evidence="9">
    <location>
        <position position="174"/>
    </location>
    <ligand>
        <name>chlorophyll a</name>
        <dbReference type="ChEBI" id="CHEBI:58416"/>
        <label>1</label>
    </ligand>
</feature>
<keyword evidence="5" id="KW-0150">Chloroplast</keyword>
<evidence type="ECO:0000256" key="6">
    <source>
        <dbReference type="ARBA" id="ARBA00022531"/>
    </source>
</evidence>
<dbReference type="OrthoDB" id="423598at2759"/>
<feature type="binding site" description="axial binding residue" evidence="9">
    <location>
        <position position="80"/>
    </location>
    <ligand>
        <name>chlorophyll b</name>
        <dbReference type="ChEBI" id="CHEBI:61721"/>
        <label>1</label>
    </ligand>
    <ligandPart>
        <name>Mg</name>
        <dbReference type="ChEBI" id="CHEBI:25107"/>
    </ligandPart>
</feature>
<evidence type="ECO:0000256" key="3">
    <source>
        <dbReference type="ARBA" id="ARBA00005933"/>
    </source>
</evidence>
<dbReference type="Pfam" id="PF00504">
    <property type="entry name" value="Chloroa_b-bind"/>
    <property type="match status" value="1"/>
</dbReference>
<dbReference type="GO" id="GO:0016020">
    <property type="term" value="C:membrane"/>
    <property type="evidence" value="ECO:0007669"/>
    <property type="project" value="InterPro"/>
</dbReference>
<dbReference type="AlphaFoldDB" id="A0A835YRG9"/>
<keyword evidence="9" id="KW-0157">Chromophore</keyword>
<keyword evidence="10" id="KW-0732">Signal</keyword>
<accession>A0A835YRG9</accession>
<evidence type="ECO:0000256" key="7">
    <source>
        <dbReference type="ARBA" id="ARBA00022640"/>
    </source>
</evidence>
<evidence type="ECO:0000313" key="12">
    <source>
        <dbReference type="Proteomes" id="UP000664859"/>
    </source>
</evidence>
<proteinExistence type="inferred from homology"/>
<feature type="binding site" evidence="9">
    <location>
        <position position="186"/>
    </location>
    <ligand>
        <name>chlorophyll a</name>
        <dbReference type="ChEBI" id="CHEBI:58416"/>
        <label>1</label>
    </ligand>
</feature>
<feature type="signal peptide" evidence="10">
    <location>
        <begin position="1"/>
        <end position="16"/>
    </location>
</feature>
<dbReference type="PANTHER" id="PTHR21649">
    <property type="entry name" value="CHLOROPHYLL A/B BINDING PROTEIN"/>
    <property type="match status" value="1"/>
</dbReference>
<dbReference type="GO" id="GO:0009765">
    <property type="term" value="P:photosynthesis, light harvesting"/>
    <property type="evidence" value="ECO:0007669"/>
    <property type="project" value="InterPro"/>
</dbReference>
<dbReference type="SUPFAM" id="SSF103511">
    <property type="entry name" value="Chlorophyll a-b binding protein"/>
    <property type="match status" value="1"/>
</dbReference>
<sequence length="205" mass="21668">MVKSLALAAMVASAAAFAPAPFMGTRLAAVKAASSAVTMSVKEMPGVSAPLGFFDPLGFASKASPETITKYRESELRHGRTAMLAVLGWAFTEAGCHLPVFPNAGTNPLAAAGQVPFWGWAQIFAFCGVIEFVQAKIRERPGFQAGDYIGSGDLMDEGDDQWKSFQTKELNNGRLAMLASIGLIGQTAIFGQNILEQSTGKATLF</sequence>
<dbReference type="GO" id="GO:0016168">
    <property type="term" value="F:chlorophyll binding"/>
    <property type="evidence" value="ECO:0007669"/>
    <property type="project" value="UniProtKB-KW"/>
</dbReference>
<dbReference type="InterPro" id="IPR022796">
    <property type="entry name" value="Chloroa_b-bind"/>
</dbReference>
<comment type="function">
    <text evidence="1">The light-harvesting complex (LHC) functions as a light receptor, it captures and delivers excitation energy to photosystems with which it is closely associated. Energy is transferred from the carotenoid and chlorophyll C (or B) to chlorophyll A and the photosynthetic reaction centers where it is used to synthesize ATP and reducing power.</text>
</comment>
<evidence type="ECO:0000256" key="10">
    <source>
        <dbReference type="SAM" id="SignalP"/>
    </source>
</evidence>
<comment type="subunit">
    <text evidence="4">The LHC complex of chromophytic algae is composed of fucoxanthin, chlorophyll A and C bound non-covalently by fucoxanthin chlorophyll proteins (FCPs). The ratio of pigments in this LHC is; fucoxanthin: chlorophyll C: chlorophyll A; (0.6-1): (0.1-0.3): (1).</text>
</comment>
<feature type="binding site" evidence="9">
    <location>
        <position position="169"/>
    </location>
    <ligand>
        <name>chlorophyll a</name>
        <dbReference type="ChEBI" id="CHEBI:58416"/>
        <label>1</label>
    </ligand>
</feature>
<keyword evidence="9" id="KW-0148">Chlorophyll</keyword>
<comment type="subcellular location">
    <subcellularLocation>
        <location evidence="2">Plastid</location>
        <location evidence="2">Chloroplast</location>
    </subcellularLocation>
</comment>
<name>A0A835YRG9_9STRA</name>
<evidence type="ECO:0000256" key="9">
    <source>
        <dbReference type="PIRSR" id="PIRSR601344-1"/>
    </source>
</evidence>
<feature type="binding site" evidence="9">
    <location>
        <position position="78"/>
    </location>
    <ligand>
        <name>chlorophyll a</name>
        <dbReference type="ChEBI" id="CHEBI:58416"/>
        <label>1</label>
    </ligand>
</feature>
<dbReference type="GO" id="GO:0009507">
    <property type="term" value="C:chloroplast"/>
    <property type="evidence" value="ECO:0007669"/>
    <property type="project" value="UniProtKB-SubCell"/>
</dbReference>
<protein>
    <submittedName>
        <fullName evidence="11">Fucoxanthin chlorophyll a c protein</fullName>
    </submittedName>
</protein>
<gene>
    <name evidence="11" type="ORF">JKP88DRAFT_190630</name>
</gene>
<dbReference type="Gene3D" id="1.10.3460.10">
    <property type="entry name" value="Chlorophyll a/b binding protein domain"/>
    <property type="match status" value="1"/>
</dbReference>
<organism evidence="11 12">
    <name type="scientific">Tribonema minus</name>
    <dbReference type="NCBI Taxonomy" id="303371"/>
    <lineage>
        <taxon>Eukaryota</taxon>
        <taxon>Sar</taxon>
        <taxon>Stramenopiles</taxon>
        <taxon>Ochrophyta</taxon>
        <taxon>PX clade</taxon>
        <taxon>Xanthophyceae</taxon>
        <taxon>Tribonematales</taxon>
        <taxon>Tribonemataceae</taxon>
        <taxon>Tribonema</taxon>
    </lineage>
</organism>
<comment type="similarity">
    <text evidence="3">Belongs to the fucoxanthin chlorophyll protein family.</text>
</comment>
<evidence type="ECO:0000256" key="2">
    <source>
        <dbReference type="ARBA" id="ARBA00004229"/>
    </source>
</evidence>
<feature type="binding site" evidence="9">
    <location>
        <position position="168"/>
    </location>
    <ligand>
        <name>chlorophyll b</name>
        <dbReference type="ChEBI" id="CHEBI:61721"/>
        <label>4</label>
    </ligand>
</feature>
<dbReference type="Proteomes" id="UP000664859">
    <property type="component" value="Unassembled WGS sequence"/>
</dbReference>
<comment type="caution">
    <text evidence="11">The sequence shown here is derived from an EMBL/GenBank/DDBJ whole genome shotgun (WGS) entry which is preliminary data.</text>
</comment>
<evidence type="ECO:0000313" key="11">
    <source>
        <dbReference type="EMBL" id="KAG5175173.1"/>
    </source>
</evidence>
<keyword evidence="7" id="KW-0934">Plastid</keyword>
<dbReference type="EMBL" id="JAFCMP010000553">
    <property type="protein sequence ID" value="KAG5175173.1"/>
    <property type="molecule type" value="Genomic_DNA"/>
</dbReference>
<dbReference type="GO" id="GO:0030076">
    <property type="term" value="C:light-harvesting complex"/>
    <property type="evidence" value="ECO:0007669"/>
    <property type="project" value="UniProtKB-KW"/>
</dbReference>
<keyword evidence="6" id="KW-0602">Photosynthesis</keyword>
<feature type="chain" id="PRO_5032376847" evidence="10">
    <location>
        <begin position="17"/>
        <end position="205"/>
    </location>
</feature>
<evidence type="ECO:0000256" key="5">
    <source>
        <dbReference type="ARBA" id="ARBA00022528"/>
    </source>
</evidence>
<evidence type="ECO:0000256" key="1">
    <source>
        <dbReference type="ARBA" id="ARBA00004022"/>
    </source>
</evidence>
<dbReference type="InterPro" id="IPR001344">
    <property type="entry name" value="Chloro_AB-bd_pln"/>
</dbReference>
<keyword evidence="12" id="KW-1185">Reference proteome</keyword>